<feature type="domain" description="Core" evidence="1">
    <location>
        <begin position="2"/>
        <end position="79"/>
    </location>
</feature>
<proteinExistence type="predicted"/>
<evidence type="ECO:0000313" key="2">
    <source>
        <dbReference type="EMBL" id="SHO46983.1"/>
    </source>
</evidence>
<accession>A0A1M7Y452</accession>
<name>A0A1M7Y452_9BACT</name>
<evidence type="ECO:0000313" key="3">
    <source>
        <dbReference type="Proteomes" id="UP000184603"/>
    </source>
</evidence>
<dbReference type="STRING" id="1121416.SAMN02745220_01720"/>
<dbReference type="Proteomes" id="UP000184603">
    <property type="component" value="Unassembled WGS sequence"/>
</dbReference>
<dbReference type="RefSeq" id="WP_073613029.1">
    <property type="nucleotide sequence ID" value="NZ_FRFE01000006.1"/>
</dbReference>
<gene>
    <name evidence="2" type="ORF">SAMN02745220_01720</name>
</gene>
<dbReference type="AlphaFoldDB" id="A0A1M7Y452"/>
<dbReference type="SUPFAM" id="SSF89360">
    <property type="entry name" value="HesB-like domain"/>
    <property type="match status" value="1"/>
</dbReference>
<dbReference type="InterPro" id="IPR000361">
    <property type="entry name" value="ATAP_core_dom"/>
</dbReference>
<dbReference type="EMBL" id="FRFE01000006">
    <property type="protein sequence ID" value="SHO46983.1"/>
    <property type="molecule type" value="Genomic_DNA"/>
</dbReference>
<keyword evidence="3" id="KW-1185">Reference proteome</keyword>
<sequence>MLTITDKAIAHLHEIADQHQSEGAIRIAVMGSGSSCGLGLVTDEIKDSDISSQYGNYTVAVDGKLLEYCRTITVDFSEGEPEACSSRAQRGFLITAENPVVF</sequence>
<organism evidence="2 3">
    <name type="scientific">Desulfopila aestuarii DSM 18488</name>
    <dbReference type="NCBI Taxonomy" id="1121416"/>
    <lineage>
        <taxon>Bacteria</taxon>
        <taxon>Pseudomonadati</taxon>
        <taxon>Thermodesulfobacteriota</taxon>
        <taxon>Desulfobulbia</taxon>
        <taxon>Desulfobulbales</taxon>
        <taxon>Desulfocapsaceae</taxon>
        <taxon>Desulfopila</taxon>
    </lineage>
</organism>
<dbReference type="InterPro" id="IPR035903">
    <property type="entry name" value="HesB-like_dom_sf"/>
</dbReference>
<evidence type="ECO:0000259" key="1">
    <source>
        <dbReference type="Pfam" id="PF01521"/>
    </source>
</evidence>
<dbReference type="OrthoDB" id="5432400at2"/>
<dbReference type="Gene3D" id="2.60.300.12">
    <property type="entry name" value="HesB-like domain"/>
    <property type="match status" value="1"/>
</dbReference>
<reference evidence="2 3" key="1">
    <citation type="submission" date="2016-12" db="EMBL/GenBank/DDBJ databases">
        <authorList>
            <person name="Song W.-J."/>
            <person name="Kurnit D.M."/>
        </authorList>
    </citation>
    <scope>NUCLEOTIDE SEQUENCE [LARGE SCALE GENOMIC DNA]</scope>
    <source>
        <strain evidence="2 3">DSM 18488</strain>
    </source>
</reference>
<dbReference type="Pfam" id="PF01521">
    <property type="entry name" value="Fe-S_biosyn"/>
    <property type="match status" value="1"/>
</dbReference>
<protein>
    <submittedName>
        <fullName evidence="2">Fe-S cluster assembly iron-binding protein IscA</fullName>
    </submittedName>
</protein>